<feature type="region of interest" description="Disordered" evidence="1">
    <location>
        <begin position="1"/>
        <end position="20"/>
    </location>
</feature>
<dbReference type="Proteomes" id="UP000287651">
    <property type="component" value="Unassembled WGS sequence"/>
</dbReference>
<dbReference type="AlphaFoldDB" id="A0A426X6U8"/>
<reference evidence="2 3" key="1">
    <citation type="journal article" date="2014" name="Agronomy (Basel)">
        <title>A Draft Genome Sequence for Ensete ventricosum, the Drought-Tolerant Tree Against Hunger.</title>
        <authorList>
            <person name="Harrison J."/>
            <person name="Moore K.A."/>
            <person name="Paszkiewicz K."/>
            <person name="Jones T."/>
            <person name="Grant M."/>
            <person name="Ambacheew D."/>
            <person name="Muzemil S."/>
            <person name="Studholme D.J."/>
        </authorList>
    </citation>
    <scope>NUCLEOTIDE SEQUENCE [LARGE SCALE GENOMIC DNA]</scope>
</reference>
<name>A0A426X6U8_ENSVE</name>
<proteinExistence type="predicted"/>
<protein>
    <submittedName>
        <fullName evidence="2">Uncharacterized protein</fullName>
    </submittedName>
</protein>
<evidence type="ECO:0000313" key="3">
    <source>
        <dbReference type="Proteomes" id="UP000287651"/>
    </source>
</evidence>
<comment type="caution">
    <text evidence="2">The sequence shown here is derived from an EMBL/GenBank/DDBJ whole genome shotgun (WGS) entry which is preliminary data.</text>
</comment>
<sequence>MLRRDGNQGADHPKHPKLQASIGVQLRDATTIITSTSIMEARNRLAIKDLGEMEDEGMMEDRPQFDLLFQKDAVADVELSSRELGPEATNLTNVPHDLQPGVVGQLTTRGRTARTSVLWQRRGKGARIWPMACKGLTMPPNTMRPVGEDAAGLALGGGGWFIGDYAIDVDEEAFDQGDEIVEAAGDDAKLPQDLEAPTMLKMMSITESGSRPKWSIPSTSFAASIRHSGDPKPGTAAGGRHRIGTLSIETDRAIA</sequence>
<evidence type="ECO:0000313" key="2">
    <source>
        <dbReference type="EMBL" id="RRT35170.1"/>
    </source>
</evidence>
<dbReference type="EMBL" id="AMZH03025453">
    <property type="protein sequence ID" value="RRT35170.1"/>
    <property type="molecule type" value="Genomic_DNA"/>
</dbReference>
<accession>A0A426X6U8</accession>
<evidence type="ECO:0000256" key="1">
    <source>
        <dbReference type="SAM" id="MobiDB-lite"/>
    </source>
</evidence>
<gene>
    <name evidence="2" type="ORF">B296_00057858</name>
</gene>
<organism evidence="2 3">
    <name type="scientific">Ensete ventricosum</name>
    <name type="common">Abyssinian banana</name>
    <name type="synonym">Musa ensete</name>
    <dbReference type="NCBI Taxonomy" id="4639"/>
    <lineage>
        <taxon>Eukaryota</taxon>
        <taxon>Viridiplantae</taxon>
        <taxon>Streptophyta</taxon>
        <taxon>Embryophyta</taxon>
        <taxon>Tracheophyta</taxon>
        <taxon>Spermatophyta</taxon>
        <taxon>Magnoliopsida</taxon>
        <taxon>Liliopsida</taxon>
        <taxon>Zingiberales</taxon>
        <taxon>Musaceae</taxon>
        <taxon>Ensete</taxon>
    </lineage>
</organism>
<feature type="region of interest" description="Disordered" evidence="1">
    <location>
        <begin position="224"/>
        <end position="243"/>
    </location>
</feature>